<dbReference type="InterPro" id="IPR039428">
    <property type="entry name" value="NUOK/Mnh_C1-like"/>
</dbReference>
<name>A0A6M8J723_9ACTN</name>
<evidence type="ECO:0000256" key="2">
    <source>
        <dbReference type="ARBA" id="ARBA00022475"/>
    </source>
</evidence>
<dbReference type="AlphaFoldDB" id="A0A6M8J723"/>
<comment type="subcellular location">
    <subcellularLocation>
        <location evidence="1">Cell membrane</location>
        <topology evidence="1">Multi-pass membrane protein</topology>
    </subcellularLocation>
</comment>
<dbReference type="NCBIfam" id="NF008556">
    <property type="entry name" value="PRK11492.1"/>
    <property type="match status" value="1"/>
</dbReference>
<proteinExistence type="predicted"/>
<dbReference type="Pfam" id="PF00420">
    <property type="entry name" value="Oxidored_q2"/>
    <property type="match status" value="1"/>
</dbReference>
<keyword evidence="2" id="KW-1003">Cell membrane</keyword>
<organism evidence="6 7">
    <name type="scientific">Berryella wangjianweii</name>
    <dbReference type="NCBI Taxonomy" id="2734634"/>
    <lineage>
        <taxon>Bacteria</taxon>
        <taxon>Bacillati</taxon>
        <taxon>Actinomycetota</taxon>
        <taxon>Coriobacteriia</taxon>
        <taxon>Eggerthellales</taxon>
        <taxon>Eggerthellaceae</taxon>
        <taxon>Berryella</taxon>
    </lineage>
</organism>
<reference evidence="7" key="1">
    <citation type="submission" date="2020-05" db="EMBL/GenBank/DDBJ databases">
        <title>Novel species in genus Nocardioides.</title>
        <authorList>
            <person name="Zhang G."/>
        </authorList>
    </citation>
    <scope>NUCLEOTIDE SEQUENCE [LARGE SCALE GENOMIC DNA]</scope>
    <source>
        <strain evidence="7">zg-1050</strain>
    </source>
</reference>
<sequence length="217" mass="23001">MTEFTLVNVLGGLLIVTSMMVVLSKKAKPAAYSYALQSFVLVLMFVALGAATASNELFTWAGTAFVTKVLVVPAIILYLAKKVGDAGADLAPRISPTLSLVLVALEVGVCFAVVQGFSLPTALEVKPALAISLAHFFIGLTCIVTQRNIIKQVFGYCLMENGSHLTLALLAPQAPELVEVGVATDAFFAVIIMAVVAYRVYRTTGSLDAEQLMELKG</sequence>
<gene>
    <name evidence="6" type="primary">hyfE</name>
    <name evidence="6" type="ORF">HLV38_04200</name>
</gene>
<dbReference type="PANTHER" id="PTHR38601:SF1">
    <property type="entry name" value="HYDROGENASE-4 COMPONENT E"/>
    <property type="match status" value="1"/>
</dbReference>
<dbReference type="EMBL" id="CP053716">
    <property type="protein sequence ID" value="QKF07408.1"/>
    <property type="molecule type" value="Genomic_DNA"/>
</dbReference>
<keyword evidence="5" id="KW-0472">Membrane</keyword>
<keyword evidence="7" id="KW-1185">Reference proteome</keyword>
<evidence type="ECO:0000256" key="1">
    <source>
        <dbReference type="ARBA" id="ARBA00004651"/>
    </source>
</evidence>
<evidence type="ECO:0000313" key="7">
    <source>
        <dbReference type="Proteomes" id="UP000503297"/>
    </source>
</evidence>
<dbReference type="GO" id="GO:0005886">
    <property type="term" value="C:plasma membrane"/>
    <property type="evidence" value="ECO:0007669"/>
    <property type="project" value="UniProtKB-SubCell"/>
</dbReference>
<evidence type="ECO:0000256" key="5">
    <source>
        <dbReference type="ARBA" id="ARBA00023136"/>
    </source>
</evidence>
<dbReference type="InterPro" id="IPR038730">
    <property type="entry name" value="HyfE-like"/>
</dbReference>
<evidence type="ECO:0000313" key="6">
    <source>
        <dbReference type="EMBL" id="QKF07408.1"/>
    </source>
</evidence>
<accession>A0A6M8J723</accession>
<protein>
    <submittedName>
        <fullName evidence="6">Hydrogenase 4 membrane subunit</fullName>
    </submittedName>
</protein>
<dbReference type="RefSeq" id="WP_172163790.1">
    <property type="nucleotide sequence ID" value="NZ_CP053716.1"/>
</dbReference>
<evidence type="ECO:0000256" key="3">
    <source>
        <dbReference type="ARBA" id="ARBA00022692"/>
    </source>
</evidence>
<dbReference type="Proteomes" id="UP000503297">
    <property type="component" value="Chromosome"/>
</dbReference>
<keyword evidence="4" id="KW-1133">Transmembrane helix</keyword>
<keyword evidence="3" id="KW-0812">Transmembrane</keyword>
<evidence type="ECO:0000256" key="4">
    <source>
        <dbReference type="ARBA" id="ARBA00022989"/>
    </source>
</evidence>
<dbReference type="PANTHER" id="PTHR38601">
    <property type="entry name" value="HYDROGENASE-4 COMPONENT E"/>
    <property type="match status" value="1"/>
</dbReference>
<dbReference type="KEGG" id="bwa:HLV38_04200"/>
<dbReference type="Gene3D" id="1.10.287.3510">
    <property type="match status" value="1"/>
</dbReference>